<reference evidence="1" key="1">
    <citation type="submission" date="2023-05" db="EMBL/GenBank/DDBJ databases">
        <title>Whole genome sequence of Commensalibacter sp.</title>
        <authorList>
            <person name="Charoenyingcharoen P."/>
            <person name="Yukphan P."/>
        </authorList>
    </citation>
    <scope>NUCLEOTIDE SEQUENCE</scope>
    <source>
        <strain evidence="1">TBRC 16381</strain>
    </source>
</reference>
<accession>A0ABT6Q3F4</accession>
<protein>
    <submittedName>
        <fullName evidence="1">Uncharacterized protein</fullName>
    </submittedName>
</protein>
<dbReference type="Proteomes" id="UP001431634">
    <property type="component" value="Unassembled WGS sequence"/>
</dbReference>
<keyword evidence="2" id="KW-1185">Reference proteome</keyword>
<name>A0ABT6Q3F4_9PROT</name>
<evidence type="ECO:0000313" key="2">
    <source>
        <dbReference type="Proteomes" id="UP001431634"/>
    </source>
</evidence>
<dbReference type="EMBL" id="JASBAO010000001">
    <property type="protein sequence ID" value="MDI2091635.1"/>
    <property type="molecule type" value="Genomic_DNA"/>
</dbReference>
<organism evidence="1 2">
    <name type="scientific">Commensalibacter oyaizuii</name>
    <dbReference type="NCBI Taxonomy" id="3043873"/>
    <lineage>
        <taxon>Bacteria</taxon>
        <taxon>Pseudomonadati</taxon>
        <taxon>Pseudomonadota</taxon>
        <taxon>Alphaproteobacteria</taxon>
        <taxon>Acetobacterales</taxon>
        <taxon>Acetobacteraceae</taxon>
    </lineage>
</organism>
<proteinExistence type="predicted"/>
<evidence type="ECO:0000313" key="1">
    <source>
        <dbReference type="EMBL" id="MDI2091635.1"/>
    </source>
</evidence>
<dbReference type="Gene3D" id="2.40.300.10">
    <property type="entry name" value="Head decoration protein D"/>
    <property type="match status" value="1"/>
</dbReference>
<sequence>MDLLIAKHSVPFDQADKTPVNGTPQYATDGDPARGIPATLFPASHFNALQHEIVNAIKVGGKSPDKDDWNQLGGIIIKIFDQIGNVDGRFKNIKEVGKDKDGVYVIVSEDGKADEKIYLLTPSDLKDIYQRLWSVEGSISDIIHKELPAKADLNGNSNQDFDTATLKGNLVKTGGLAITGGVLTHYAYLDHAPGPGMVPSWGFNQIPNDNNVWQLVAYDQNDPSDKNKITAFIEMRKQNSNYQNKSTVFITQTLIAPNKADMAELYEADTKNIAVGQVMMRGGKNEITICTNPARAIGIYSQDPAYILNGKEDMGMHVPIALIGRVPVLVEGPVTLDDHIAPTDHGTAIASRNPSDVWLGCPLREDLDTKTRLVECLVRAVI</sequence>
<gene>
    <name evidence="1" type="ORF">QJV27_09695</name>
</gene>
<comment type="caution">
    <text evidence="1">The sequence shown here is derived from an EMBL/GenBank/DDBJ whole genome shotgun (WGS) entry which is preliminary data.</text>
</comment>
<dbReference type="RefSeq" id="WP_281448724.1">
    <property type="nucleotide sequence ID" value="NZ_JASBAO010000001.1"/>
</dbReference>